<accession>A0A9X1PIA2</accession>
<comment type="caution">
    <text evidence="3">The sequence shown here is derived from an EMBL/GenBank/DDBJ whole genome shotgun (WGS) entry which is preliminary data.</text>
</comment>
<feature type="transmembrane region" description="Helical" evidence="2">
    <location>
        <begin position="627"/>
        <end position="645"/>
    </location>
</feature>
<keyword evidence="2" id="KW-0812">Transmembrane</keyword>
<feature type="transmembrane region" description="Helical" evidence="2">
    <location>
        <begin position="665"/>
        <end position="684"/>
    </location>
</feature>
<evidence type="ECO:0000313" key="3">
    <source>
        <dbReference type="EMBL" id="MCF0060589.1"/>
    </source>
</evidence>
<evidence type="ECO:0000313" key="4">
    <source>
        <dbReference type="Proteomes" id="UP001139000"/>
    </source>
</evidence>
<dbReference type="RefSeq" id="WP_234653445.1">
    <property type="nucleotide sequence ID" value="NZ_CP094997.1"/>
</dbReference>
<dbReference type="AlphaFoldDB" id="A0A9X1PIA2"/>
<feature type="region of interest" description="Disordered" evidence="1">
    <location>
        <begin position="1"/>
        <end position="60"/>
    </location>
</feature>
<sequence>MEGSEDKIIPGENSSFSPSQKVIPGGQNATYGTSKVLPGEDAPLEKPGSNAPRPAPEASPTDIKQLIAMSTSKGGLKVIPPDFENKNGSWSSITSTNPFEILYLDYRQYKSITPEIVQNNHRIIAEFWADKLLIMNRGARDQIEKKYTAAVVTGAEKRLQAAFNKLKTTASLELTFQQVDEKRLTDGFAAIADLIDLSVQDGDITENKANVIITRGLKNGLETHEIERYIISVIQEKGFNPRAEKPDETRPFRNLWMTDVAWAAYQKRAIIRVEWLDEYASSLEELGDITFRKKEKSEYFLRDTNFLPPLVNKLTDSASRTAEFQRIIQEEKDAEKKYLKILYHLNPALPFRFRGTGFTEVDQLLEHACEKPESFWEAADFFSKDYLQIWLSESAPQVMMLAPEKRDAIGFLTFLYSVNRNYPFYLNNNKFLSPEDLARSMKTNQAMWVNVAQHMENGYLPVWFKAIGRSDINSRYNTHLESIIGSGLYDAKELKLAAAQTLILIIDSSVTIPTITADVKQITLPEVEGGSVVKSAVRLRIQNHAFVKATVKLDTQIEGITISESELTFNSYTHDSEREVFVTINSAQLIKDRPYSLNLLIQTSYGIVDIPIQIKVVFPKRAVTIKLAQYGAATALYFGLFRYLLSLLLNYDDWLVGYSYVTGNYPFLVFLLFAGFISGGAYSYKLVKKLEKI</sequence>
<dbReference type="Proteomes" id="UP001139000">
    <property type="component" value="Unassembled WGS sequence"/>
</dbReference>
<protein>
    <submittedName>
        <fullName evidence="3">Uncharacterized protein</fullName>
    </submittedName>
</protein>
<keyword evidence="4" id="KW-1185">Reference proteome</keyword>
<gene>
    <name evidence="3" type="ORF">LXM26_03735</name>
</gene>
<evidence type="ECO:0000256" key="1">
    <source>
        <dbReference type="SAM" id="MobiDB-lite"/>
    </source>
</evidence>
<keyword evidence="2" id="KW-0472">Membrane</keyword>
<reference evidence="3" key="1">
    <citation type="submission" date="2021-12" db="EMBL/GenBank/DDBJ databases">
        <title>Novel species in genus Dyadobacter.</title>
        <authorList>
            <person name="Ma C."/>
        </authorList>
    </citation>
    <scope>NUCLEOTIDE SEQUENCE</scope>
    <source>
        <strain evidence="3">LJ419</strain>
    </source>
</reference>
<name>A0A9X1PIA2_9BACT</name>
<proteinExistence type="predicted"/>
<evidence type="ECO:0000256" key="2">
    <source>
        <dbReference type="SAM" id="Phobius"/>
    </source>
</evidence>
<organism evidence="3 4">
    <name type="scientific">Dyadobacter chenwenxiniae</name>
    <dbReference type="NCBI Taxonomy" id="2906456"/>
    <lineage>
        <taxon>Bacteria</taxon>
        <taxon>Pseudomonadati</taxon>
        <taxon>Bacteroidota</taxon>
        <taxon>Cytophagia</taxon>
        <taxon>Cytophagales</taxon>
        <taxon>Spirosomataceae</taxon>
        <taxon>Dyadobacter</taxon>
    </lineage>
</organism>
<dbReference type="EMBL" id="JAJTTC010000001">
    <property type="protein sequence ID" value="MCF0060589.1"/>
    <property type="molecule type" value="Genomic_DNA"/>
</dbReference>
<keyword evidence="2" id="KW-1133">Transmembrane helix</keyword>